<dbReference type="STRING" id="49390.A0A068UAZ7"/>
<evidence type="ECO:0000259" key="1">
    <source>
        <dbReference type="Pfam" id="PF01266"/>
    </source>
</evidence>
<dbReference type="AlphaFoldDB" id="A0A068UAZ7"/>
<dbReference type="Gramene" id="CDP04813">
    <property type="protein sequence ID" value="CDP04813"/>
    <property type="gene ID" value="GSCOC_T00019541001"/>
</dbReference>
<dbReference type="SUPFAM" id="SSF51905">
    <property type="entry name" value="FAD/NAD(P)-binding domain"/>
    <property type="match status" value="1"/>
</dbReference>
<dbReference type="InParanoid" id="A0A068UAZ7"/>
<accession>A0A068UAZ7</accession>
<dbReference type="Pfam" id="PF01266">
    <property type="entry name" value="DAO"/>
    <property type="match status" value="1"/>
</dbReference>
<keyword evidence="3" id="KW-1185">Reference proteome</keyword>
<evidence type="ECO:0000313" key="3">
    <source>
        <dbReference type="Proteomes" id="UP000295252"/>
    </source>
</evidence>
<sequence>MKGWQNNRKPKAVVVGGSIAGISCAHALINAGWDVVVLEKTCAPPSGSPTGAGLGLDPLAQQIIQTWLRQPELLHNSTLPLSIDQLNAKFLKRVTHMT</sequence>
<protein>
    <recommendedName>
        <fullName evidence="1">FAD dependent oxidoreductase domain-containing protein</fullName>
    </recommendedName>
</protein>
<dbReference type="InterPro" id="IPR053212">
    <property type="entry name" value="DHP_3-monooxygenase"/>
</dbReference>
<name>A0A068UAZ7_COFCA</name>
<reference evidence="3" key="1">
    <citation type="journal article" date="2014" name="Science">
        <title>The coffee genome provides insight into the convergent evolution of caffeine biosynthesis.</title>
        <authorList>
            <person name="Denoeud F."/>
            <person name="Carretero-Paulet L."/>
            <person name="Dereeper A."/>
            <person name="Droc G."/>
            <person name="Guyot R."/>
            <person name="Pietrella M."/>
            <person name="Zheng C."/>
            <person name="Alberti A."/>
            <person name="Anthony F."/>
            <person name="Aprea G."/>
            <person name="Aury J.M."/>
            <person name="Bento P."/>
            <person name="Bernard M."/>
            <person name="Bocs S."/>
            <person name="Campa C."/>
            <person name="Cenci A."/>
            <person name="Combes M.C."/>
            <person name="Crouzillat D."/>
            <person name="Da Silva C."/>
            <person name="Daddiego L."/>
            <person name="De Bellis F."/>
            <person name="Dussert S."/>
            <person name="Garsmeur O."/>
            <person name="Gayraud T."/>
            <person name="Guignon V."/>
            <person name="Jahn K."/>
            <person name="Jamilloux V."/>
            <person name="Joet T."/>
            <person name="Labadie K."/>
            <person name="Lan T."/>
            <person name="Leclercq J."/>
            <person name="Lepelley M."/>
            <person name="Leroy T."/>
            <person name="Li L.T."/>
            <person name="Librado P."/>
            <person name="Lopez L."/>
            <person name="Munoz A."/>
            <person name="Noel B."/>
            <person name="Pallavicini A."/>
            <person name="Perrotta G."/>
            <person name="Poncet V."/>
            <person name="Pot D."/>
            <person name="Priyono X."/>
            <person name="Rigoreau M."/>
            <person name="Rouard M."/>
            <person name="Rozas J."/>
            <person name="Tranchant-Dubreuil C."/>
            <person name="VanBuren R."/>
            <person name="Zhang Q."/>
            <person name="Andrade A.C."/>
            <person name="Argout X."/>
            <person name="Bertrand B."/>
            <person name="de Kochko A."/>
            <person name="Graziosi G."/>
            <person name="Henry R.J."/>
            <person name="Jayarama X."/>
            <person name="Ming R."/>
            <person name="Nagai C."/>
            <person name="Rounsley S."/>
            <person name="Sankoff D."/>
            <person name="Giuliano G."/>
            <person name="Albert V.A."/>
            <person name="Wincker P."/>
            <person name="Lashermes P."/>
        </authorList>
    </citation>
    <scope>NUCLEOTIDE SEQUENCE [LARGE SCALE GENOMIC DNA]</scope>
    <source>
        <strain evidence="3">cv. DH200-94</strain>
    </source>
</reference>
<gene>
    <name evidence="2" type="ORF">GSCOC_T00019541001</name>
</gene>
<dbReference type="EMBL" id="HG739098">
    <property type="protein sequence ID" value="CDP04813.1"/>
    <property type="molecule type" value="Genomic_DNA"/>
</dbReference>
<evidence type="ECO:0000313" key="2">
    <source>
        <dbReference type="EMBL" id="CDP04813.1"/>
    </source>
</evidence>
<dbReference type="PANTHER" id="PTHR47469">
    <property type="entry name" value="MONOOXYGENASE-LIKE"/>
    <property type="match status" value="1"/>
</dbReference>
<dbReference type="PANTHER" id="PTHR47469:SF2">
    <property type="entry name" value="OS06G0597600 PROTEIN"/>
    <property type="match status" value="1"/>
</dbReference>
<dbReference type="InterPro" id="IPR036188">
    <property type="entry name" value="FAD/NAD-bd_sf"/>
</dbReference>
<proteinExistence type="predicted"/>
<dbReference type="Gene3D" id="3.50.50.60">
    <property type="entry name" value="FAD/NAD(P)-binding domain"/>
    <property type="match status" value="1"/>
</dbReference>
<dbReference type="PROSITE" id="PS51257">
    <property type="entry name" value="PROKAR_LIPOPROTEIN"/>
    <property type="match status" value="1"/>
</dbReference>
<feature type="domain" description="FAD dependent oxidoreductase" evidence="1">
    <location>
        <begin position="12"/>
        <end position="52"/>
    </location>
</feature>
<organism evidence="2 3">
    <name type="scientific">Coffea canephora</name>
    <name type="common">Robusta coffee</name>
    <dbReference type="NCBI Taxonomy" id="49390"/>
    <lineage>
        <taxon>Eukaryota</taxon>
        <taxon>Viridiplantae</taxon>
        <taxon>Streptophyta</taxon>
        <taxon>Embryophyta</taxon>
        <taxon>Tracheophyta</taxon>
        <taxon>Spermatophyta</taxon>
        <taxon>Magnoliopsida</taxon>
        <taxon>eudicotyledons</taxon>
        <taxon>Gunneridae</taxon>
        <taxon>Pentapetalae</taxon>
        <taxon>asterids</taxon>
        <taxon>lamiids</taxon>
        <taxon>Gentianales</taxon>
        <taxon>Rubiaceae</taxon>
        <taxon>Ixoroideae</taxon>
        <taxon>Gardenieae complex</taxon>
        <taxon>Bertiereae - Coffeeae clade</taxon>
        <taxon>Coffeeae</taxon>
        <taxon>Coffea</taxon>
    </lineage>
</organism>
<dbReference type="PhylomeDB" id="A0A068UAZ7"/>
<dbReference type="Proteomes" id="UP000295252">
    <property type="component" value="Chromosome III"/>
</dbReference>
<dbReference type="InterPro" id="IPR006076">
    <property type="entry name" value="FAD-dep_OxRdtase"/>
</dbReference>